<name>A0A1H1Q7L7_MUCMA</name>
<accession>A0A1H1Q7L7</accession>
<dbReference type="STRING" id="652787.SAMN05216490_0709"/>
<dbReference type="Proteomes" id="UP000199679">
    <property type="component" value="Chromosome I"/>
</dbReference>
<dbReference type="AlphaFoldDB" id="A0A1H1Q7L7"/>
<dbReference type="EMBL" id="LT629740">
    <property type="protein sequence ID" value="SDS19390.1"/>
    <property type="molecule type" value="Genomic_DNA"/>
</dbReference>
<sequence>MFKTLWDALPFKMRFSTIGFIILKVINKILPANYFKANNTQNFQHYEISIFFQGYLQIPGNLSKEGFKKIIYDRKTYDWELFKNQLDDLIFNHNTRH</sequence>
<evidence type="ECO:0000313" key="1">
    <source>
        <dbReference type="EMBL" id="SDS19390.1"/>
    </source>
</evidence>
<reference evidence="1 2" key="1">
    <citation type="submission" date="2016-10" db="EMBL/GenBank/DDBJ databases">
        <authorList>
            <person name="de Groot N.N."/>
        </authorList>
    </citation>
    <scope>NUCLEOTIDE SEQUENCE [LARGE SCALE GENOMIC DNA]</scope>
    <source>
        <strain evidence="1 2">MP1X4</strain>
    </source>
</reference>
<gene>
    <name evidence="1" type="ORF">SAMN05216490_0709</name>
</gene>
<organism evidence="1 2">
    <name type="scientific">Mucilaginibacter mallensis</name>
    <dbReference type="NCBI Taxonomy" id="652787"/>
    <lineage>
        <taxon>Bacteria</taxon>
        <taxon>Pseudomonadati</taxon>
        <taxon>Bacteroidota</taxon>
        <taxon>Sphingobacteriia</taxon>
        <taxon>Sphingobacteriales</taxon>
        <taxon>Sphingobacteriaceae</taxon>
        <taxon>Mucilaginibacter</taxon>
    </lineage>
</organism>
<keyword evidence="2" id="KW-1185">Reference proteome</keyword>
<evidence type="ECO:0000313" key="2">
    <source>
        <dbReference type="Proteomes" id="UP000199679"/>
    </source>
</evidence>
<proteinExistence type="predicted"/>
<protein>
    <submittedName>
        <fullName evidence="1">Uncharacterized protein</fullName>
    </submittedName>
</protein>